<dbReference type="GO" id="GO:0005737">
    <property type="term" value="C:cytoplasm"/>
    <property type="evidence" value="ECO:0007669"/>
    <property type="project" value="UniProtKB-SubCell"/>
</dbReference>
<name>A0AAW1Q7Z9_9CHLO</name>
<evidence type="ECO:0000256" key="5">
    <source>
        <dbReference type="ARBA" id="ARBA00022490"/>
    </source>
</evidence>
<comment type="caution">
    <text evidence="9">The sequence shown here is derived from an EMBL/GenBank/DDBJ whole genome shotgun (WGS) entry which is preliminary data.</text>
</comment>
<evidence type="ECO:0000256" key="4">
    <source>
        <dbReference type="ARBA" id="ARBA00022448"/>
    </source>
</evidence>
<keyword evidence="6" id="KW-0653">Protein transport</keyword>
<keyword evidence="4" id="KW-0813">Transport</keyword>
<evidence type="ECO:0000256" key="3">
    <source>
        <dbReference type="ARBA" id="ARBA00009466"/>
    </source>
</evidence>
<sequence length="1068" mass="119668">MAVDIAQQLPQLEALCERLYNSQDPQERSQAEQFLRVFGLSTEYVAHCKAILDSSQSAYAQHLASSSLIKVITEHTLSTPVKLEMRNYFLSYLDGRGPGLETFVSTSLVQLLCRMTKLCWFDDDSFRLIVDDAKRFLEKGSTGGSPGHYLLGLKILNMLVMEMNQPTPGRTLTQHRKLAVAFRDHALFKVFQVSLVALRMLQGNQTADDKLKEQAVSLALAALSFDFVGTCLDESAEDLGTIQVPSAWRPVVEDATTLQLFLDFYASTEPPLSNMALECLVRLASVRRSLFTNEAERSKFLNHLVTGTRDILRAQQGLSRHPNYHEFCRLLGRLKTNYQLSELVNVDNYHEWIQLVAEFTVNSLNSWQWASGSVYYLLGLWSRLVSSMPYLKGDSPSLLETYVPKITEAYITSRLESVRAVLQNGLSDDPLDNEEQLQDQMDSLPYMCRFQYDQTSKFMCNLMDPILASYTKAMSGPGSDAGEVAVLEGQLTWLAHIIGAVLRGRLSSSSADAQETIDGDLAARVFGLLQVVDTPYQQQRYGERSRQRLDIAILTFFQNFRKVYVGDQVMHITKVYTRLSERLGLNDHLMVLNVMLGKIATNLKVFGGCEDVIQLTLTLFQDLAAGYMSGKLLLKLDAIAYILLNHTSEHFAFLDDPANTRNRTTFYYTLARLLFMEDTPSKFKSFVAPLQQVLLALATASNGATNAAALRSSVPKATVIGLMRDIRGITMATNSRRTYGLLFDWLYPAHFPTLRICLEAWADAPEVTTAMLKFMAEFVMNKTQRLTFDSSSPNGILLFREVSKVLVTYGRHALQLTSTTDPYGQKYKGIWICLTILTRALAGNYVNFGVFELYGDPALKDALDVALKMALSVPLSDIMAYRKVAKAYFALLDVLCHNHTNVIATCDTATFAFLVSSLDTGLKSLDVSISSQCAAAVDNLAGYYFKNVAGALNDTSSPAAQAIGEHLRQRPELFPQLLTSLFEIVLFEDCSNQWSLSRPMLSLILINEQIYNQIKHSIIASQPADKQAHLAVCLDKLMQDVQRNLEPKNRDKFTQNLTVVRHDFRSKT</sequence>
<dbReference type="FunFam" id="1.25.10.10:FF:000158">
    <property type="entry name" value="ARM repeat superfamily protein"/>
    <property type="match status" value="1"/>
</dbReference>
<dbReference type="InterPro" id="IPR057947">
    <property type="entry name" value="TPR_XPO7/RBP17"/>
</dbReference>
<reference evidence="9 10" key="1">
    <citation type="journal article" date="2024" name="Nat. Commun.">
        <title>Phylogenomics reveals the evolutionary origins of lichenization in chlorophyte algae.</title>
        <authorList>
            <person name="Puginier C."/>
            <person name="Libourel C."/>
            <person name="Otte J."/>
            <person name="Skaloud P."/>
            <person name="Haon M."/>
            <person name="Grisel S."/>
            <person name="Petersen M."/>
            <person name="Berrin J.G."/>
            <person name="Delaux P.M."/>
            <person name="Dal Grande F."/>
            <person name="Keller J."/>
        </authorList>
    </citation>
    <scope>NUCLEOTIDE SEQUENCE [LARGE SCALE GENOMIC DNA]</scope>
    <source>
        <strain evidence="9 10">SAG 2043</strain>
    </source>
</reference>
<keyword evidence="5" id="KW-0963">Cytoplasm</keyword>
<accession>A0AAW1Q7Z9</accession>
<dbReference type="SUPFAM" id="SSF48371">
    <property type="entry name" value="ARM repeat"/>
    <property type="match status" value="1"/>
</dbReference>
<evidence type="ECO:0000256" key="1">
    <source>
        <dbReference type="ARBA" id="ARBA00004123"/>
    </source>
</evidence>
<comment type="subcellular location">
    <subcellularLocation>
        <location evidence="2">Cytoplasm</location>
    </subcellularLocation>
    <subcellularLocation>
        <location evidence="1">Nucleus</location>
    </subcellularLocation>
</comment>
<dbReference type="GO" id="GO:0005643">
    <property type="term" value="C:nuclear pore"/>
    <property type="evidence" value="ECO:0007669"/>
    <property type="project" value="TreeGrafter"/>
</dbReference>
<dbReference type="InterPro" id="IPR016024">
    <property type="entry name" value="ARM-type_fold"/>
</dbReference>
<dbReference type="Gene3D" id="1.25.10.10">
    <property type="entry name" value="Leucine-rich Repeat Variant"/>
    <property type="match status" value="2"/>
</dbReference>
<evidence type="ECO:0000313" key="9">
    <source>
        <dbReference type="EMBL" id="KAK9818400.1"/>
    </source>
</evidence>
<dbReference type="Proteomes" id="UP001489004">
    <property type="component" value="Unassembled WGS sequence"/>
</dbReference>
<evidence type="ECO:0000256" key="6">
    <source>
        <dbReference type="ARBA" id="ARBA00022927"/>
    </source>
</evidence>
<dbReference type="PANTHER" id="PTHR12596">
    <property type="entry name" value="EXPORTIN 4,7-RELATED"/>
    <property type="match status" value="1"/>
</dbReference>
<protein>
    <recommendedName>
        <fullName evidence="8">Exportin-7/Ran-binding protein 17 TPR repeats domain-containing protein</fullName>
    </recommendedName>
</protein>
<dbReference type="EMBL" id="JALJOR010000004">
    <property type="protein sequence ID" value="KAK9818400.1"/>
    <property type="molecule type" value="Genomic_DNA"/>
</dbReference>
<evidence type="ECO:0000259" key="8">
    <source>
        <dbReference type="Pfam" id="PF25795"/>
    </source>
</evidence>
<dbReference type="InterPro" id="IPR011989">
    <property type="entry name" value="ARM-like"/>
</dbReference>
<evidence type="ECO:0000256" key="7">
    <source>
        <dbReference type="ARBA" id="ARBA00023242"/>
    </source>
</evidence>
<keyword evidence="7" id="KW-0539">Nucleus</keyword>
<dbReference type="GO" id="GO:0005049">
    <property type="term" value="F:nuclear export signal receptor activity"/>
    <property type="evidence" value="ECO:0007669"/>
    <property type="project" value="InterPro"/>
</dbReference>
<dbReference type="PANTHER" id="PTHR12596:SF2">
    <property type="entry name" value="EXPORTIN-7 ISOFORM X1"/>
    <property type="match status" value="1"/>
</dbReference>
<feature type="domain" description="Exportin-7/Ran-binding protein 17 TPR repeats" evidence="8">
    <location>
        <begin position="421"/>
        <end position="661"/>
    </location>
</feature>
<dbReference type="Pfam" id="PF25795">
    <property type="entry name" value="TPR_XPO7"/>
    <property type="match status" value="1"/>
</dbReference>
<dbReference type="InterPro" id="IPR044189">
    <property type="entry name" value="XPO4/7-like"/>
</dbReference>
<gene>
    <name evidence="9" type="ORF">WJX72_012091</name>
</gene>
<comment type="similarity">
    <text evidence="3">Belongs to the exportin family.</text>
</comment>
<dbReference type="AlphaFoldDB" id="A0AAW1Q7Z9"/>
<dbReference type="GO" id="GO:0006611">
    <property type="term" value="P:protein export from nucleus"/>
    <property type="evidence" value="ECO:0007669"/>
    <property type="project" value="TreeGrafter"/>
</dbReference>
<evidence type="ECO:0000256" key="2">
    <source>
        <dbReference type="ARBA" id="ARBA00004496"/>
    </source>
</evidence>
<evidence type="ECO:0000313" key="10">
    <source>
        <dbReference type="Proteomes" id="UP001489004"/>
    </source>
</evidence>
<keyword evidence="10" id="KW-1185">Reference proteome</keyword>
<proteinExistence type="inferred from homology"/>
<organism evidence="9 10">
    <name type="scientific">[Myrmecia] bisecta</name>
    <dbReference type="NCBI Taxonomy" id="41462"/>
    <lineage>
        <taxon>Eukaryota</taxon>
        <taxon>Viridiplantae</taxon>
        <taxon>Chlorophyta</taxon>
        <taxon>core chlorophytes</taxon>
        <taxon>Trebouxiophyceae</taxon>
        <taxon>Trebouxiales</taxon>
        <taxon>Trebouxiaceae</taxon>
        <taxon>Myrmecia</taxon>
    </lineage>
</organism>